<dbReference type="STRING" id="152268.A6K24_16210"/>
<name>A0A179T3N2_9BACI</name>
<dbReference type="InterPro" id="IPR013783">
    <property type="entry name" value="Ig-like_fold"/>
</dbReference>
<proteinExistence type="predicted"/>
<feature type="domain" description="Rhamnogalacturonan I lyase beta-sheet" evidence="2">
    <location>
        <begin position="47"/>
        <end position="131"/>
    </location>
</feature>
<dbReference type="Pfam" id="PF18370">
    <property type="entry name" value="RGI_lyase"/>
    <property type="match status" value="1"/>
</dbReference>
<sequence>MFNKTGNRFRKTNKFIISSILTASLFVPQVTMANSTPEQDPSYKNYQMEFLDRGLVAVNVENGVFISWRLLGNEPEDISFNLYRDGKKVNSSPIKSNTNFLDRKGNADSTYTVRAVLDGKLQSKSKEIGVWGKNYLSVPLEKPADGINPDGSTYTYHANDASVGDLDGDGQYEIVLKWDPSNSQDNSRNGVTGEVFVDAYEMDGSHLWRIGLGKNIRAGAHYTQFMVYDLDGDGKSEVALKTADGTTDSTGKVIGDPIADYRNAEGRVLEGPEFLSIFNGETGQELVTTDFEPARGNVTDWGDGYGNRVDRFLAGIAYLDGERPSLIMARGYYEKTMLVAYNFRDGKLTKEWTFDSDTPGNEGYAGQGNHNLSVADVDDDGMDEIIYGAMAIDDDGKALYTTGLGHGDAMHLGDLDPNHPGMEVFQVHEDKNSAFGMEYRDADSGEVLWGIFTGRDTGRGMSADIDPRYEGEEVWARGGIYSSTGELITEAMPSSTNFGIWWDGDLSRELLDHNWDESIGYGTGKIDKWDYENNTTVNLLSAEGSASNNYTKGNPSLQADLFGDWREEVMWRAADSSELRIYTTTNMTNQRIFTLMHDRVYRLGVSWQNVAYNQPPHTSFYLGHGMKNPSAPKMYVVSQIDVDVSPNVLNTNKNSSENSVTAKVKTALGSKITSVKMKINDITIIGAPKGNTLKFNQQDIISALNGENGEIEVSITGSLENGNYFVSEDMFRIINR</sequence>
<keyword evidence="5" id="KW-1185">Reference proteome</keyword>
<evidence type="ECO:0000313" key="4">
    <source>
        <dbReference type="EMBL" id="OAS88587.1"/>
    </source>
</evidence>
<evidence type="ECO:0000313" key="5">
    <source>
        <dbReference type="Proteomes" id="UP000078534"/>
    </source>
</evidence>
<keyword evidence="1" id="KW-0732">Signal</keyword>
<dbReference type="InterPro" id="IPR028994">
    <property type="entry name" value="Integrin_alpha_N"/>
</dbReference>
<dbReference type="InterPro" id="IPR049366">
    <property type="entry name" value="RGL11_C"/>
</dbReference>
<dbReference type="InterPro" id="IPR041624">
    <property type="entry name" value="RGI_lyase"/>
</dbReference>
<dbReference type="PANTHER" id="PTHR43118:SF1">
    <property type="entry name" value="RHAMNOGALACTURONAN LYASE (EUROFUNG)"/>
    <property type="match status" value="1"/>
</dbReference>
<gene>
    <name evidence="4" type="ORF">A6K24_16210</name>
</gene>
<feature type="domain" description="Rhamnogalacturonan lyase family 11 C-terminal" evidence="3">
    <location>
        <begin position="135"/>
        <end position="632"/>
    </location>
</feature>
<organism evidence="4 5">
    <name type="scientific">Metabacillus litoralis</name>
    <dbReference type="NCBI Taxonomy" id="152268"/>
    <lineage>
        <taxon>Bacteria</taxon>
        <taxon>Bacillati</taxon>
        <taxon>Bacillota</taxon>
        <taxon>Bacilli</taxon>
        <taxon>Bacillales</taxon>
        <taxon>Bacillaceae</taxon>
        <taxon>Metabacillus</taxon>
    </lineage>
</organism>
<feature type="chain" id="PRO_5008106552" evidence="1">
    <location>
        <begin position="34"/>
        <end position="736"/>
    </location>
</feature>
<dbReference type="EMBL" id="LWSG01000003">
    <property type="protein sequence ID" value="OAS88587.1"/>
    <property type="molecule type" value="Genomic_DNA"/>
</dbReference>
<dbReference type="Pfam" id="PF21348">
    <property type="entry name" value="RGL11_C"/>
    <property type="match status" value="1"/>
</dbReference>
<protein>
    <submittedName>
        <fullName evidence="4">Uncharacterized protein</fullName>
    </submittedName>
</protein>
<evidence type="ECO:0000256" key="1">
    <source>
        <dbReference type="SAM" id="SignalP"/>
    </source>
</evidence>
<dbReference type="InterPro" id="IPR034641">
    <property type="entry name" value="RGL11"/>
</dbReference>
<comment type="caution">
    <text evidence="4">The sequence shown here is derived from an EMBL/GenBank/DDBJ whole genome shotgun (WGS) entry which is preliminary data.</text>
</comment>
<feature type="signal peptide" evidence="1">
    <location>
        <begin position="1"/>
        <end position="33"/>
    </location>
</feature>
<dbReference type="SUPFAM" id="SSF69318">
    <property type="entry name" value="Integrin alpha N-terminal domain"/>
    <property type="match status" value="1"/>
</dbReference>
<dbReference type="Gene3D" id="2.60.40.10">
    <property type="entry name" value="Immunoglobulins"/>
    <property type="match status" value="1"/>
</dbReference>
<accession>A0A179T3N2</accession>
<evidence type="ECO:0000259" key="2">
    <source>
        <dbReference type="Pfam" id="PF18370"/>
    </source>
</evidence>
<dbReference type="PANTHER" id="PTHR43118">
    <property type="entry name" value="RHAMNOGALACTURONAN LYASE (EUROFUNG)"/>
    <property type="match status" value="1"/>
</dbReference>
<reference evidence="5" key="1">
    <citation type="submission" date="2016-04" db="EMBL/GenBank/DDBJ databases">
        <authorList>
            <person name="Lyu Z."/>
            <person name="Lyu W."/>
        </authorList>
    </citation>
    <scope>NUCLEOTIDE SEQUENCE [LARGE SCALE GENOMIC DNA]</scope>
    <source>
        <strain evidence="5">C44</strain>
    </source>
</reference>
<dbReference type="AlphaFoldDB" id="A0A179T3N2"/>
<evidence type="ECO:0000259" key="3">
    <source>
        <dbReference type="Pfam" id="PF21348"/>
    </source>
</evidence>
<dbReference type="Proteomes" id="UP000078534">
    <property type="component" value="Unassembled WGS sequence"/>
</dbReference>
<dbReference type="CDD" id="cd10318">
    <property type="entry name" value="RGL11"/>
    <property type="match status" value="1"/>
</dbReference>